<dbReference type="EMBL" id="CM003377">
    <property type="protein sequence ID" value="KOM46734.1"/>
    <property type="molecule type" value="Genomic_DNA"/>
</dbReference>
<name>A0A0L9UW10_PHAAN</name>
<protein>
    <submittedName>
        <fullName evidence="2">Uncharacterized protein</fullName>
    </submittedName>
</protein>
<gene>
    <name evidence="2" type="ORF">LR48_Vigan07g043800</name>
</gene>
<proteinExistence type="predicted"/>
<dbReference type="Proteomes" id="UP000053144">
    <property type="component" value="Chromosome 7"/>
</dbReference>
<feature type="compositionally biased region" description="Polar residues" evidence="1">
    <location>
        <begin position="1"/>
        <end position="13"/>
    </location>
</feature>
<reference evidence="3" key="1">
    <citation type="journal article" date="2015" name="Proc. Natl. Acad. Sci. U.S.A.">
        <title>Genome sequencing of adzuki bean (Vigna angularis) provides insight into high starch and low fat accumulation and domestication.</title>
        <authorList>
            <person name="Yang K."/>
            <person name="Tian Z."/>
            <person name="Chen C."/>
            <person name="Luo L."/>
            <person name="Zhao B."/>
            <person name="Wang Z."/>
            <person name="Yu L."/>
            <person name="Li Y."/>
            <person name="Sun Y."/>
            <person name="Li W."/>
            <person name="Chen Y."/>
            <person name="Li Y."/>
            <person name="Zhang Y."/>
            <person name="Ai D."/>
            <person name="Zhao J."/>
            <person name="Shang C."/>
            <person name="Ma Y."/>
            <person name="Wu B."/>
            <person name="Wang M."/>
            <person name="Gao L."/>
            <person name="Sun D."/>
            <person name="Zhang P."/>
            <person name="Guo F."/>
            <person name="Wang W."/>
            <person name="Li Y."/>
            <person name="Wang J."/>
            <person name="Varshney R.K."/>
            <person name="Wang J."/>
            <person name="Ling H.Q."/>
            <person name="Wan P."/>
        </authorList>
    </citation>
    <scope>NUCLEOTIDE SEQUENCE</scope>
    <source>
        <strain evidence="3">cv. Jingnong 6</strain>
    </source>
</reference>
<evidence type="ECO:0000256" key="1">
    <source>
        <dbReference type="SAM" id="MobiDB-lite"/>
    </source>
</evidence>
<feature type="region of interest" description="Disordered" evidence="1">
    <location>
        <begin position="1"/>
        <end position="23"/>
    </location>
</feature>
<sequence>MIIAMTKTNVQNKTRQETQENDRVKRRTYQLSFTNRTVYLEALDAGSASTVSEQRSEKKR</sequence>
<feature type="compositionally biased region" description="Basic and acidic residues" evidence="1">
    <location>
        <begin position="14"/>
        <end position="23"/>
    </location>
</feature>
<dbReference type="AlphaFoldDB" id="A0A0L9UW10"/>
<evidence type="ECO:0000313" key="3">
    <source>
        <dbReference type="Proteomes" id="UP000053144"/>
    </source>
</evidence>
<organism evidence="2 3">
    <name type="scientific">Phaseolus angularis</name>
    <name type="common">Azuki bean</name>
    <name type="synonym">Vigna angularis</name>
    <dbReference type="NCBI Taxonomy" id="3914"/>
    <lineage>
        <taxon>Eukaryota</taxon>
        <taxon>Viridiplantae</taxon>
        <taxon>Streptophyta</taxon>
        <taxon>Embryophyta</taxon>
        <taxon>Tracheophyta</taxon>
        <taxon>Spermatophyta</taxon>
        <taxon>Magnoliopsida</taxon>
        <taxon>eudicotyledons</taxon>
        <taxon>Gunneridae</taxon>
        <taxon>Pentapetalae</taxon>
        <taxon>rosids</taxon>
        <taxon>fabids</taxon>
        <taxon>Fabales</taxon>
        <taxon>Fabaceae</taxon>
        <taxon>Papilionoideae</taxon>
        <taxon>50 kb inversion clade</taxon>
        <taxon>NPAAA clade</taxon>
        <taxon>indigoferoid/millettioid clade</taxon>
        <taxon>Phaseoleae</taxon>
        <taxon>Vigna</taxon>
    </lineage>
</organism>
<accession>A0A0L9UW10</accession>
<dbReference type="Gramene" id="KOM46734">
    <property type="protein sequence ID" value="KOM46734"/>
    <property type="gene ID" value="LR48_Vigan07g043800"/>
</dbReference>
<evidence type="ECO:0000313" key="2">
    <source>
        <dbReference type="EMBL" id="KOM46734.1"/>
    </source>
</evidence>